<evidence type="ECO:0000313" key="2">
    <source>
        <dbReference type="EMBL" id="KRK11596.1"/>
    </source>
</evidence>
<feature type="domain" description="Xaa-Pro dipeptidyl-peptidase-like" evidence="1">
    <location>
        <begin position="49"/>
        <end position="117"/>
    </location>
</feature>
<dbReference type="Pfam" id="PF02129">
    <property type="entry name" value="Peptidase_S15"/>
    <property type="match status" value="1"/>
</dbReference>
<dbReference type="GO" id="GO:0016787">
    <property type="term" value="F:hydrolase activity"/>
    <property type="evidence" value="ECO:0007669"/>
    <property type="project" value="InterPro"/>
</dbReference>
<gene>
    <name evidence="2" type="ORF">FD51_GL001173</name>
</gene>
<dbReference type="Proteomes" id="UP000051984">
    <property type="component" value="Unassembled WGS sequence"/>
</dbReference>
<dbReference type="SUPFAM" id="SSF53474">
    <property type="entry name" value="alpha/beta-Hydrolases"/>
    <property type="match status" value="1"/>
</dbReference>
<dbReference type="AlphaFoldDB" id="A0A0R1EQE5"/>
<organism evidence="2 3">
    <name type="scientific">Lacticaseibacillus zeae DSM 20178 = KCTC 3804</name>
    <dbReference type="NCBI Taxonomy" id="1423816"/>
    <lineage>
        <taxon>Bacteria</taxon>
        <taxon>Bacillati</taxon>
        <taxon>Bacillota</taxon>
        <taxon>Bacilli</taxon>
        <taxon>Lactobacillales</taxon>
        <taxon>Lactobacillaceae</taxon>
        <taxon>Lacticaseibacillus</taxon>
    </lineage>
</organism>
<proteinExistence type="predicted"/>
<dbReference type="eggNOG" id="COG2936">
    <property type="taxonomic scope" value="Bacteria"/>
</dbReference>
<dbReference type="PATRIC" id="fig|1423816.3.peg.1217"/>
<dbReference type="EMBL" id="AZCT01000017">
    <property type="protein sequence ID" value="KRK11596.1"/>
    <property type="molecule type" value="Genomic_DNA"/>
</dbReference>
<dbReference type="Gene3D" id="3.40.50.1820">
    <property type="entry name" value="alpha/beta hydrolase"/>
    <property type="match status" value="1"/>
</dbReference>
<name>A0A0R1EQE5_LACZE</name>
<protein>
    <submittedName>
        <fullName evidence="2">X-Pro dipeptidyl-peptidase domain protein</fullName>
    </submittedName>
</protein>
<accession>A0A0R1EQE5</accession>
<sequence>MAQVAWSIATDGRHFNSALTDRDDWDQLMKVRPIEKIPEIVLGHPQYGMTQFMRHNHYDSFLNRGDWFARRDKIKVPALIQSGWYDDDGIGSTEAIAATADYPSDKRRIILGPWLHGGNAQYDLGPVHLGAEALRPDIDLIISNGLIIFLRALKMASLRAHWLNTIPLAKNAGIRRHLFPPQASSKSYIWAQMAAWRCPRQQRALSATFTIRATPYLS</sequence>
<dbReference type="InterPro" id="IPR000383">
    <property type="entry name" value="Xaa-Pro-like_dom"/>
</dbReference>
<reference evidence="2 3" key="1">
    <citation type="journal article" date="2015" name="Genome Announc.">
        <title>Expanding the biotechnology potential of lactobacilli through comparative genomics of 213 strains and associated genera.</title>
        <authorList>
            <person name="Sun Z."/>
            <person name="Harris H.M."/>
            <person name="McCann A."/>
            <person name="Guo C."/>
            <person name="Argimon S."/>
            <person name="Zhang W."/>
            <person name="Yang X."/>
            <person name="Jeffery I.B."/>
            <person name="Cooney J.C."/>
            <person name="Kagawa T.F."/>
            <person name="Liu W."/>
            <person name="Song Y."/>
            <person name="Salvetti E."/>
            <person name="Wrobel A."/>
            <person name="Rasinkangas P."/>
            <person name="Parkhill J."/>
            <person name="Rea M.C."/>
            <person name="O'Sullivan O."/>
            <person name="Ritari J."/>
            <person name="Douillard F.P."/>
            <person name="Paul Ross R."/>
            <person name="Yang R."/>
            <person name="Briner A.E."/>
            <person name="Felis G.E."/>
            <person name="de Vos W.M."/>
            <person name="Barrangou R."/>
            <person name="Klaenhammer T.R."/>
            <person name="Caufield P.W."/>
            <person name="Cui Y."/>
            <person name="Zhang H."/>
            <person name="O'Toole P.W."/>
        </authorList>
    </citation>
    <scope>NUCLEOTIDE SEQUENCE [LARGE SCALE GENOMIC DNA]</scope>
    <source>
        <strain evidence="2 3">DSM 20178</strain>
    </source>
</reference>
<comment type="caution">
    <text evidence="2">The sequence shown here is derived from an EMBL/GenBank/DDBJ whole genome shotgun (WGS) entry which is preliminary data.</text>
</comment>
<dbReference type="InterPro" id="IPR029058">
    <property type="entry name" value="AB_hydrolase_fold"/>
</dbReference>
<evidence type="ECO:0000313" key="3">
    <source>
        <dbReference type="Proteomes" id="UP000051984"/>
    </source>
</evidence>
<evidence type="ECO:0000259" key="1">
    <source>
        <dbReference type="Pfam" id="PF02129"/>
    </source>
</evidence>